<dbReference type="SMART" id="SM00871">
    <property type="entry name" value="AraC_E_bind"/>
    <property type="match status" value="1"/>
</dbReference>
<comment type="caution">
    <text evidence="5">The sequence shown here is derived from an EMBL/GenBank/DDBJ whole genome shotgun (WGS) entry which is preliminary data.</text>
</comment>
<proteinExistence type="predicted"/>
<dbReference type="Pfam" id="PF12833">
    <property type="entry name" value="HTH_18"/>
    <property type="match status" value="1"/>
</dbReference>
<sequence>MNNDYKDRMDRVIKYIEENSNQKLSLDILADVSNFSKYHFARIFTSIVGVTPVAFVNQVRVQKAVYLLVETAMPILQISNECGFESVSTFNALFKKYYGKTPSDVRNSGRMNSNFSSHFSNKQGELSPPHDYNRNRENQLLKRAWENMITIKELPEYEVAYVRHVGRYLDTHVAWDKLGRWAYQQGLSSKPLFFIGISLDDGNLVEEYACRYDACVTVPSEFEKHEHTMHVQFKTLQGGMYALYQYYDTIEKFVLAYQSVFSLWLPNSEYEADDRPCLEFCMNDPAKDKEGKCKVDLYIPIKKRI</sequence>
<dbReference type="PANTHER" id="PTHR40055">
    <property type="entry name" value="TRANSCRIPTIONAL REGULATOR YGIV-RELATED"/>
    <property type="match status" value="1"/>
</dbReference>
<dbReference type="GO" id="GO:0043565">
    <property type="term" value="F:sequence-specific DNA binding"/>
    <property type="evidence" value="ECO:0007669"/>
    <property type="project" value="InterPro"/>
</dbReference>
<name>A0A3S1DI47_9BACL</name>
<keyword evidence="2" id="KW-0238">DNA-binding</keyword>
<dbReference type="InterPro" id="IPR018062">
    <property type="entry name" value="HTH_AraC-typ_CS"/>
</dbReference>
<evidence type="ECO:0000256" key="1">
    <source>
        <dbReference type="ARBA" id="ARBA00023015"/>
    </source>
</evidence>
<dbReference type="AlphaFoldDB" id="A0A3S1DI47"/>
<dbReference type="Pfam" id="PF06445">
    <property type="entry name" value="GyrI-like"/>
    <property type="match status" value="1"/>
</dbReference>
<reference evidence="5 6" key="1">
    <citation type="submission" date="2018-12" db="EMBL/GenBank/DDBJ databases">
        <authorList>
            <person name="Sun L."/>
            <person name="Chen Z."/>
        </authorList>
    </citation>
    <scope>NUCLEOTIDE SEQUENCE [LARGE SCALE GENOMIC DNA]</scope>
    <source>
        <strain evidence="5 6">DSM 15890</strain>
    </source>
</reference>
<evidence type="ECO:0000313" key="5">
    <source>
        <dbReference type="EMBL" id="RUT45349.1"/>
    </source>
</evidence>
<dbReference type="InterPro" id="IPR020449">
    <property type="entry name" value="Tscrpt_reg_AraC-type_HTH"/>
</dbReference>
<dbReference type="SMART" id="SM00342">
    <property type="entry name" value="HTH_ARAC"/>
    <property type="match status" value="1"/>
</dbReference>
<gene>
    <name evidence="5" type="ORF">EJP82_15430</name>
</gene>
<dbReference type="SUPFAM" id="SSF55136">
    <property type="entry name" value="Probable bacterial effector-binding domain"/>
    <property type="match status" value="1"/>
</dbReference>
<dbReference type="Gene3D" id="1.10.10.60">
    <property type="entry name" value="Homeodomain-like"/>
    <property type="match status" value="2"/>
</dbReference>
<dbReference type="PROSITE" id="PS00041">
    <property type="entry name" value="HTH_ARAC_FAMILY_1"/>
    <property type="match status" value="1"/>
</dbReference>
<dbReference type="PANTHER" id="PTHR40055:SF1">
    <property type="entry name" value="TRANSCRIPTIONAL REGULATOR YGIV-RELATED"/>
    <property type="match status" value="1"/>
</dbReference>
<dbReference type="EMBL" id="RZNY01000012">
    <property type="protein sequence ID" value="RUT45349.1"/>
    <property type="molecule type" value="Genomic_DNA"/>
</dbReference>
<dbReference type="PRINTS" id="PR00032">
    <property type="entry name" value="HTHARAC"/>
</dbReference>
<dbReference type="InterPro" id="IPR009057">
    <property type="entry name" value="Homeodomain-like_sf"/>
</dbReference>
<organism evidence="5 6">
    <name type="scientific">Paenibacillus anaericanus</name>
    <dbReference type="NCBI Taxonomy" id="170367"/>
    <lineage>
        <taxon>Bacteria</taxon>
        <taxon>Bacillati</taxon>
        <taxon>Bacillota</taxon>
        <taxon>Bacilli</taxon>
        <taxon>Bacillales</taxon>
        <taxon>Paenibacillaceae</taxon>
        <taxon>Paenibacillus</taxon>
    </lineage>
</organism>
<evidence type="ECO:0000256" key="3">
    <source>
        <dbReference type="ARBA" id="ARBA00023163"/>
    </source>
</evidence>
<dbReference type="InterPro" id="IPR050908">
    <property type="entry name" value="SmbC-like"/>
</dbReference>
<dbReference type="InterPro" id="IPR010499">
    <property type="entry name" value="AraC_E-bd"/>
</dbReference>
<keyword evidence="3" id="KW-0804">Transcription</keyword>
<dbReference type="OrthoDB" id="5337216at2"/>
<dbReference type="RefSeq" id="WP_127192953.1">
    <property type="nucleotide sequence ID" value="NZ_RZNY01000012.1"/>
</dbReference>
<keyword evidence="6" id="KW-1185">Reference proteome</keyword>
<dbReference type="InterPro" id="IPR011256">
    <property type="entry name" value="Reg_factor_effector_dom_sf"/>
</dbReference>
<dbReference type="Gene3D" id="3.20.80.10">
    <property type="entry name" value="Regulatory factor, effector binding domain"/>
    <property type="match status" value="1"/>
</dbReference>
<evidence type="ECO:0000259" key="4">
    <source>
        <dbReference type="PROSITE" id="PS01124"/>
    </source>
</evidence>
<evidence type="ECO:0000313" key="6">
    <source>
        <dbReference type="Proteomes" id="UP000279446"/>
    </source>
</evidence>
<protein>
    <submittedName>
        <fullName evidence="5">Helix-turn-helix domain-containing protein</fullName>
    </submittedName>
</protein>
<dbReference type="InterPro" id="IPR029442">
    <property type="entry name" value="GyrI-like"/>
</dbReference>
<evidence type="ECO:0000256" key="2">
    <source>
        <dbReference type="ARBA" id="ARBA00023125"/>
    </source>
</evidence>
<accession>A0A3S1DI47</accession>
<keyword evidence="1" id="KW-0805">Transcription regulation</keyword>
<dbReference type="SUPFAM" id="SSF46689">
    <property type="entry name" value="Homeodomain-like"/>
    <property type="match status" value="2"/>
</dbReference>
<dbReference type="Proteomes" id="UP000279446">
    <property type="component" value="Unassembled WGS sequence"/>
</dbReference>
<feature type="domain" description="HTH araC/xylS-type" evidence="4">
    <location>
        <begin position="10"/>
        <end position="108"/>
    </location>
</feature>
<dbReference type="InterPro" id="IPR018060">
    <property type="entry name" value="HTH_AraC"/>
</dbReference>
<dbReference type="PROSITE" id="PS01124">
    <property type="entry name" value="HTH_ARAC_FAMILY_2"/>
    <property type="match status" value="1"/>
</dbReference>
<dbReference type="GO" id="GO:0003700">
    <property type="term" value="F:DNA-binding transcription factor activity"/>
    <property type="evidence" value="ECO:0007669"/>
    <property type="project" value="InterPro"/>
</dbReference>